<dbReference type="Pfam" id="PF13560">
    <property type="entry name" value="HTH_31"/>
    <property type="match status" value="1"/>
</dbReference>
<organism evidence="1 2">
    <name type="scientific">Streptomyces violaceus</name>
    <name type="common">Streptomyces venezuelae</name>
    <dbReference type="NCBI Taxonomy" id="1936"/>
    <lineage>
        <taxon>Bacteria</taxon>
        <taxon>Bacillati</taxon>
        <taxon>Actinomycetota</taxon>
        <taxon>Actinomycetes</taxon>
        <taxon>Kitasatosporales</taxon>
        <taxon>Streptomycetaceae</taxon>
        <taxon>Streptomyces</taxon>
    </lineage>
</organism>
<dbReference type="InterPro" id="IPR010982">
    <property type="entry name" value="Lambda_DNA-bd_dom_sf"/>
</dbReference>
<dbReference type="Gene3D" id="1.10.260.40">
    <property type="entry name" value="lambda repressor-like DNA-binding domains"/>
    <property type="match status" value="1"/>
</dbReference>
<evidence type="ECO:0000313" key="1">
    <source>
        <dbReference type="EMBL" id="WUG95036.1"/>
    </source>
</evidence>
<keyword evidence="2" id="KW-1185">Reference proteome</keyword>
<dbReference type="EMBL" id="CP107906">
    <property type="protein sequence ID" value="WUG95036.1"/>
    <property type="molecule type" value="Genomic_DNA"/>
</dbReference>
<evidence type="ECO:0000313" key="2">
    <source>
        <dbReference type="Proteomes" id="UP001341259"/>
    </source>
</evidence>
<accession>A0ABZ1NTI0</accession>
<dbReference type="CDD" id="cd00093">
    <property type="entry name" value="HTH_XRE"/>
    <property type="match status" value="1"/>
</dbReference>
<dbReference type="RefSeq" id="WP_328340086.1">
    <property type="nucleotide sequence ID" value="NZ_CP107906.1"/>
</dbReference>
<sequence length="98" mass="10661">MPSDATPDPYADPLVFGPRLQILRTRKGLTREQLGGLVGRSGSWVKGIETGRLKTPKLEVTLRIATSESPGRTPWNAPALAPRTGRCRWTRPGRCAGP</sequence>
<dbReference type="Proteomes" id="UP001341259">
    <property type="component" value="Chromosome"/>
</dbReference>
<protein>
    <submittedName>
        <fullName evidence="1">Helix-turn-helix domain-containing protein</fullName>
    </submittedName>
</protein>
<gene>
    <name evidence="1" type="ORF">OHB29_19395</name>
</gene>
<name>A0ABZ1NTI0_STRVL</name>
<dbReference type="InterPro" id="IPR001387">
    <property type="entry name" value="Cro/C1-type_HTH"/>
</dbReference>
<proteinExistence type="predicted"/>
<reference evidence="1 2" key="1">
    <citation type="submission" date="2022-10" db="EMBL/GenBank/DDBJ databases">
        <title>The complete genomes of actinobacterial strains from the NBC collection.</title>
        <authorList>
            <person name="Joergensen T.S."/>
            <person name="Alvarez Arevalo M."/>
            <person name="Sterndorff E.B."/>
            <person name="Faurdal D."/>
            <person name="Vuksanovic O."/>
            <person name="Mourched A.-S."/>
            <person name="Charusanti P."/>
            <person name="Shaw S."/>
            <person name="Blin K."/>
            <person name="Weber T."/>
        </authorList>
    </citation>
    <scope>NUCLEOTIDE SEQUENCE [LARGE SCALE GENOMIC DNA]</scope>
    <source>
        <strain evidence="1 2">NBC_00456</strain>
    </source>
</reference>
<dbReference type="SUPFAM" id="SSF47413">
    <property type="entry name" value="lambda repressor-like DNA-binding domains"/>
    <property type="match status" value="1"/>
</dbReference>